<dbReference type="Pfam" id="PF03724">
    <property type="entry name" value="META"/>
    <property type="match status" value="1"/>
</dbReference>
<reference evidence="3 4" key="1">
    <citation type="journal article" date="2022" name="IScience">
        <title>An ultrasensitive nanofiber-based assay for enzymatic hydrolysis and deep-sea microbial degradation of cellulose.</title>
        <authorList>
            <person name="Tsudome M."/>
            <person name="Tachioka M."/>
            <person name="Miyazaki M."/>
            <person name="Uchimura K."/>
            <person name="Tsuda M."/>
            <person name="Takaki Y."/>
            <person name="Deguchi S."/>
        </authorList>
    </citation>
    <scope>NUCLEOTIDE SEQUENCE [LARGE SCALE GENOMIC DNA]</scope>
    <source>
        <strain evidence="3 4">GE09</strain>
    </source>
</reference>
<evidence type="ECO:0000313" key="4">
    <source>
        <dbReference type="Proteomes" id="UP001320119"/>
    </source>
</evidence>
<accession>A0AAN1WL60</accession>
<dbReference type="Gene3D" id="2.40.128.270">
    <property type="match status" value="1"/>
</dbReference>
<gene>
    <name evidence="3" type="ORF">MARGE09_P3812</name>
</gene>
<sequence>MKATQVFTMLFIIVATFTLAACDGAPVDGSDQVAEDTATSSESQCEPGDVLLFNGLCGHSIPEPCHPSERDNPSEGSFCVSYTDDACRIDSQSQSCKNNCMRDSSIHEACAAFVPQLSEQASLMLRTKWTLKEYGYQMSEKTSPIEGANDHLWFGDDATYSALDTPFPYSRSIDCNTTYGEYQIVDNTLTLGAGWTTLIFCPNADNQDLQDQVDFISDVLASPVVFSIEGNLLTLTAGDSAQLIYTGN</sequence>
<dbReference type="InterPro" id="IPR005184">
    <property type="entry name" value="DUF306_Meta_HslJ"/>
</dbReference>
<dbReference type="InterPro" id="IPR038670">
    <property type="entry name" value="HslJ-like_sf"/>
</dbReference>
<dbReference type="KEGG" id="marq:MARGE09_P3812"/>
<evidence type="ECO:0000259" key="2">
    <source>
        <dbReference type="Pfam" id="PF03724"/>
    </source>
</evidence>
<dbReference type="EMBL" id="AP023086">
    <property type="protein sequence ID" value="BCD99610.1"/>
    <property type="molecule type" value="Genomic_DNA"/>
</dbReference>
<protein>
    <recommendedName>
        <fullName evidence="2">DUF306 domain-containing protein</fullName>
    </recommendedName>
</protein>
<evidence type="ECO:0000256" key="1">
    <source>
        <dbReference type="SAM" id="SignalP"/>
    </source>
</evidence>
<feature type="signal peptide" evidence="1">
    <location>
        <begin position="1"/>
        <end position="20"/>
    </location>
</feature>
<keyword evidence="4" id="KW-1185">Reference proteome</keyword>
<proteinExistence type="predicted"/>
<evidence type="ECO:0000313" key="3">
    <source>
        <dbReference type="EMBL" id="BCD99610.1"/>
    </source>
</evidence>
<dbReference type="RefSeq" id="WP_236984876.1">
    <property type="nucleotide sequence ID" value="NZ_AP023086.1"/>
</dbReference>
<organism evidence="3 4">
    <name type="scientific">Marinagarivorans cellulosilyticus</name>
    <dbReference type="NCBI Taxonomy" id="2721545"/>
    <lineage>
        <taxon>Bacteria</taxon>
        <taxon>Pseudomonadati</taxon>
        <taxon>Pseudomonadota</taxon>
        <taxon>Gammaproteobacteria</taxon>
        <taxon>Cellvibrionales</taxon>
        <taxon>Cellvibrionaceae</taxon>
        <taxon>Marinagarivorans</taxon>
    </lineage>
</organism>
<keyword evidence="1" id="KW-0732">Signal</keyword>
<dbReference type="Proteomes" id="UP001320119">
    <property type="component" value="Chromosome"/>
</dbReference>
<dbReference type="AlphaFoldDB" id="A0AAN1WL60"/>
<feature type="chain" id="PRO_5042826193" description="DUF306 domain-containing protein" evidence="1">
    <location>
        <begin position="21"/>
        <end position="248"/>
    </location>
</feature>
<feature type="domain" description="DUF306" evidence="2">
    <location>
        <begin position="127"/>
        <end position="243"/>
    </location>
</feature>
<name>A0AAN1WL60_9GAMM</name>
<dbReference type="PROSITE" id="PS51257">
    <property type="entry name" value="PROKAR_LIPOPROTEIN"/>
    <property type="match status" value="1"/>
</dbReference>